<gene>
    <name evidence="1" type="ORF">EHE19_015090</name>
</gene>
<evidence type="ECO:0000313" key="1">
    <source>
        <dbReference type="EMBL" id="QNU66192.1"/>
    </source>
</evidence>
<evidence type="ECO:0000313" key="2">
    <source>
        <dbReference type="Proteomes" id="UP000306409"/>
    </source>
</evidence>
<dbReference type="RefSeq" id="WP_137696936.1">
    <property type="nucleotide sequence ID" value="NZ_CP061336.1"/>
</dbReference>
<name>A0A4U7JLX1_9FIRM</name>
<reference evidence="1 2" key="1">
    <citation type="submission" date="2020-09" db="EMBL/GenBank/DDBJ databases">
        <title>Characterization and genome sequencing of Ruminiclostridium sp. nov. MA18.</title>
        <authorList>
            <person name="Rettenmaier R."/>
            <person name="Kowollik M.-L."/>
            <person name="Liebl W."/>
            <person name="Zverlov V."/>
        </authorList>
    </citation>
    <scope>NUCLEOTIDE SEQUENCE [LARGE SCALE GENOMIC DNA]</scope>
    <source>
        <strain evidence="1 2">MA18</strain>
    </source>
</reference>
<keyword evidence="2" id="KW-1185">Reference proteome</keyword>
<dbReference type="EMBL" id="CP061336">
    <property type="protein sequence ID" value="QNU66192.1"/>
    <property type="molecule type" value="Genomic_DNA"/>
</dbReference>
<proteinExistence type="predicted"/>
<sequence>MLKEYEILEPYLEEMFYGDLITNPVLVLFLDLIKKIDNFKLEFTNKVSNGITHPARLNLVFSQELISKYKECMKFLYNVNLLRGIKLDLEKALSLIEGADFNKLKLINLGLDLHQNQSKSRVKVWFEFFNSPNLIFDALTAQGYNTEILNLITNEDILLGIDFFFDGRYNLKIHFRYQDYQTNKIVQAKLANYFCQRVLNVMSKSRGFYISFRQEDFKKFLYFPFDHGVHSFVNDLELSNLNPDTMRFHEYNPHGIGLYYDDILSKSVSEYNLYYYINNMEK</sequence>
<dbReference type="Pfam" id="PF19156">
    <property type="entry name" value="DUF5838"/>
    <property type="match status" value="1"/>
</dbReference>
<protein>
    <submittedName>
        <fullName evidence="1">Uncharacterized protein</fullName>
    </submittedName>
</protein>
<dbReference type="Proteomes" id="UP000306409">
    <property type="component" value="Chromosome"/>
</dbReference>
<dbReference type="AlphaFoldDB" id="A0A4U7JLX1"/>
<organism evidence="1 2">
    <name type="scientific">Ruminiclostridium herbifermentans</name>
    <dbReference type="NCBI Taxonomy" id="2488810"/>
    <lineage>
        <taxon>Bacteria</taxon>
        <taxon>Bacillati</taxon>
        <taxon>Bacillota</taxon>
        <taxon>Clostridia</taxon>
        <taxon>Eubacteriales</taxon>
        <taxon>Oscillospiraceae</taxon>
        <taxon>Ruminiclostridium</taxon>
    </lineage>
</organism>
<accession>A0A4U7JLX1</accession>
<dbReference type="InterPro" id="IPR031037">
    <property type="entry name" value="Preny_LynF_TruF"/>
</dbReference>
<dbReference type="KEGG" id="rher:EHE19_015090"/>